<dbReference type="PANTHER" id="PTHR11070">
    <property type="entry name" value="UVRD / RECB / PCRA DNA HELICASE FAMILY MEMBER"/>
    <property type="match status" value="1"/>
</dbReference>
<dbReference type="Pfam" id="PF12705">
    <property type="entry name" value="PDDEXK_1"/>
    <property type="match status" value="1"/>
</dbReference>
<feature type="region of interest" description="Disordered" evidence="16">
    <location>
        <begin position="497"/>
        <end position="521"/>
    </location>
</feature>
<evidence type="ECO:0000256" key="7">
    <source>
        <dbReference type="ARBA" id="ARBA00022839"/>
    </source>
</evidence>
<dbReference type="EC" id="5.6.2.4" evidence="13"/>
<evidence type="ECO:0000256" key="13">
    <source>
        <dbReference type="ARBA" id="ARBA00034808"/>
    </source>
</evidence>
<evidence type="ECO:0000313" key="18">
    <source>
        <dbReference type="EMBL" id="MCT1605734.1"/>
    </source>
</evidence>
<evidence type="ECO:0000256" key="16">
    <source>
        <dbReference type="SAM" id="MobiDB-lite"/>
    </source>
</evidence>
<keyword evidence="4" id="KW-0227">DNA damage</keyword>
<dbReference type="Proteomes" id="UP001205046">
    <property type="component" value="Unassembled WGS sequence"/>
</dbReference>
<dbReference type="Pfam" id="PF00580">
    <property type="entry name" value="UvrD-helicase"/>
    <property type="match status" value="1"/>
</dbReference>
<evidence type="ECO:0000256" key="10">
    <source>
        <dbReference type="ARBA" id="ARBA00023204"/>
    </source>
</evidence>
<evidence type="ECO:0000256" key="14">
    <source>
        <dbReference type="ARBA" id="ARBA00048988"/>
    </source>
</evidence>
<dbReference type="InterPro" id="IPR038726">
    <property type="entry name" value="PDDEXK_AddAB-type"/>
</dbReference>
<comment type="caution">
    <text evidence="18">The sequence shown here is derived from an EMBL/GenBank/DDBJ whole genome shotgun (WGS) entry which is preliminary data.</text>
</comment>
<evidence type="ECO:0000256" key="9">
    <source>
        <dbReference type="ARBA" id="ARBA00023125"/>
    </source>
</evidence>
<comment type="catalytic activity">
    <reaction evidence="12">
        <text>Couples ATP hydrolysis with the unwinding of duplex DNA by translocating in the 3'-5' direction.</text>
        <dbReference type="EC" id="5.6.2.4"/>
    </reaction>
</comment>
<keyword evidence="6 15" id="KW-0347">Helicase</keyword>
<dbReference type="InterPro" id="IPR013986">
    <property type="entry name" value="DExx_box_DNA_helicase_dom_sf"/>
</dbReference>
<feature type="region of interest" description="Disordered" evidence="16">
    <location>
        <begin position="1172"/>
        <end position="1192"/>
    </location>
</feature>
<sequence length="1255" mass="136567">MSNSPQHQEPALGVEWDAYQRRVLELLNDDVGPTLVYGAPGSGKSALTVRLAVDFITAGNDASRLLILSPSRSAAATLRSRIERALASAAAEHRHFTAQPSRSFSAFAFWILNQAREFGVPGAPLSPRLLAGAEQDKVIGEELQKFADQAEDENSPWHRLQGAFEAPKSLRKQIRDFFDRCREYQVSAAELKAHSPDGPLAGVNRPEWHALGELLGAYSSRLENDMPGVYDPSALVAEAEQMLTGRTADGNGPRLDDVLRSRLDLILVDDIQEATPGVFRLLRALGMGQKVIAFGNPDASVQGFRGARPDKLANWTVTARDATSPDMTGSMAAELASGSVSVPGRQPQVLSLPVSYRLCGETLTFYFRTVERIGAVATLLRRPQGLPEPETTEADVAQAVPADTPQRTSSVSSEVLSSHHLADQFILQQVLQARFEGVPWGRIAVVVRNGERITRLGRLFAAHGVQVQRSVNELVLHEEDAVWPLLRIMEHAAAAAHAAESAESPSGGHVPAPRAQTSAAGTSPQLLQLPDILDLLGSVYTGADAQQIRTIRQLLISAYRGHSATENLELPMPADADPAVPYSTSDLLLIHAVRDHPLLEQVLGALDQRGGAESEILRPLLVLRQMVRAATAAQADPQRSSAESVLWAAWDASAVAEAWQETALSAGTGSDRAHRHLDAVMGLFQVARRFLGTESGSDAAEFVDYVEELDLPMDGLVDTGTAEGGVEILTPAAAAGREFHTVILSDLQDGEWPKVRPQGELLGASDLIAVKEAGAGQPLLDLMAKRQESLMDEYRVFASAASRASDQLVLVAVQGDGEVPSSLYNLHHPATQQGPGGKTLKRQPVHQIPRLIQDRALVAELRTTLETQLRREQPQQELVAAAAAQLAELAAAGVPGAHPEQWWGAAALSSTDPILAEDAPLSISPSAVGTAQEQPLQWFTSQAGGDRPRPFATELGTFIHDELHEPHPDAEEDVLLAVLEEKWPEFVTTRTWSSEREKAEAVELVRCLGRYYQSLQSRKRRRWVEELHLRQEFDLDLNDYLPPGSPVPARRKAVVSGMADRIELPASKDAPQGLYVVDLKTTKNPPKDEDVWDEYPQIGVYQLMIASGAVSEAIARRNERITEQLNEPSLTEDERTALQRKIIDPAQVEGETLDLAASAGAALLQLRRTKTGARAKDPVQPQEALRPPQAAGPDWWQHSWPMNHLRRAAAKMLHPQYEATHAPGTGIGSSCYVGPLCPLCEDNSSPVQRQWRREP</sequence>
<keyword evidence="5 15" id="KW-0378">Hydrolase</keyword>
<evidence type="ECO:0000256" key="1">
    <source>
        <dbReference type="ARBA" id="ARBA00009922"/>
    </source>
</evidence>
<evidence type="ECO:0000256" key="5">
    <source>
        <dbReference type="ARBA" id="ARBA00022801"/>
    </source>
</evidence>
<name>A0ABT2HMF7_9MICC</name>
<evidence type="ECO:0000256" key="15">
    <source>
        <dbReference type="PROSITE-ProRule" id="PRU00560"/>
    </source>
</evidence>
<keyword evidence="2" id="KW-0540">Nuclease</keyword>
<dbReference type="Gene3D" id="3.90.320.10">
    <property type="match status" value="1"/>
</dbReference>
<dbReference type="InterPro" id="IPR011604">
    <property type="entry name" value="PDDEXK-like_dom_sf"/>
</dbReference>
<reference evidence="18 19" key="1">
    <citation type="submission" date="2022-04" db="EMBL/GenBank/DDBJ databases">
        <title>Human microbiome associated bacterial genomes.</title>
        <authorList>
            <person name="Sandstrom S."/>
            <person name="Salamzade R."/>
            <person name="Kalan L.R."/>
        </authorList>
    </citation>
    <scope>NUCLEOTIDE SEQUENCE [LARGE SCALE GENOMIC DNA]</scope>
    <source>
        <strain evidence="19">p3-SID767</strain>
    </source>
</reference>
<dbReference type="PROSITE" id="PS51198">
    <property type="entry name" value="UVRD_HELICASE_ATP_BIND"/>
    <property type="match status" value="1"/>
</dbReference>
<keyword evidence="19" id="KW-1185">Reference proteome</keyword>
<dbReference type="SUPFAM" id="SSF52540">
    <property type="entry name" value="P-loop containing nucleoside triphosphate hydrolases"/>
    <property type="match status" value="1"/>
</dbReference>
<comment type="catalytic activity">
    <reaction evidence="14">
        <text>ATP + H2O = ADP + phosphate + H(+)</text>
        <dbReference type="Rhea" id="RHEA:13065"/>
        <dbReference type="ChEBI" id="CHEBI:15377"/>
        <dbReference type="ChEBI" id="CHEBI:15378"/>
        <dbReference type="ChEBI" id="CHEBI:30616"/>
        <dbReference type="ChEBI" id="CHEBI:43474"/>
        <dbReference type="ChEBI" id="CHEBI:456216"/>
        <dbReference type="EC" id="5.6.2.4"/>
    </reaction>
</comment>
<dbReference type="Gene3D" id="1.10.10.160">
    <property type="match status" value="1"/>
</dbReference>
<keyword evidence="10" id="KW-0234">DNA repair</keyword>
<keyword evidence="7" id="KW-0269">Exonuclease</keyword>
<dbReference type="RefSeq" id="WP_260072035.1">
    <property type="nucleotide sequence ID" value="NZ_JALXMO010000001.1"/>
</dbReference>
<proteinExistence type="inferred from homology"/>
<dbReference type="InterPro" id="IPR000212">
    <property type="entry name" value="DNA_helicase_UvrD/REP"/>
</dbReference>
<comment type="similarity">
    <text evidence="1">Belongs to the helicase family. UvrD subfamily.</text>
</comment>
<organism evidence="18 19">
    <name type="scientific">Nesterenkonia massiliensis</name>
    <dbReference type="NCBI Taxonomy" id="1232429"/>
    <lineage>
        <taxon>Bacteria</taxon>
        <taxon>Bacillati</taxon>
        <taxon>Actinomycetota</taxon>
        <taxon>Actinomycetes</taxon>
        <taxon>Micrococcales</taxon>
        <taxon>Micrococcaceae</taxon>
        <taxon>Nesterenkonia</taxon>
    </lineage>
</organism>
<feature type="domain" description="UvrD-like helicase ATP-binding" evidence="17">
    <location>
        <begin position="17"/>
        <end position="359"/>
    </location>
</feature>
<gene>
    <name evidence="18" type="ORF">M3B43_00050</name>
</gene>
<evidence type="ECO:0000256" key="11">
    <source>
        <dbReference type="ARBA" id="ARBA00023235"/>
    </source>
</evidence>
<dbReference type="Pfam" id="PF13361">
    <property type="entry name" value="UvrD_C"/>
    <property type="match status" value="1"/>
</dbReference>
<dbReference type="InterPro" id="IPR027417">
    <property type="entry name" value="P-loop_NTPase"/>
</dbReference>
<evidence type="ECO:0000256" key="2">
    <source>
        <dbReference type="ARBA" id="ARBA00022722"/>
    </source>
</evidence>
<dbReference type="InterPro" id="IPR014016">
    <property type="entry name" value="UvrD-like_ATP-bd"/>
</dbReference>
<protein>
    <recommendedName>
        <fullName evidence="13">DNA 3'-5' helicase</fullName>
        <ecNumber evidence="13">5.6.2.4</ecNumber>
    </recommendedName>
</protein>
<evidence type="ECO:0000256" key="4">
    <source>
        <dbReference type="ARBA" id="ARBA00022763"/>
    </source>
</evidence>
<evidence type="ECO:0000259" key="17">
    <source>
        <dbReference type="PROSITE" id="PS51198"/>
    </source>
</evidence>
<evidence type="ECO:0000256" key="6">
    <source>
        <dbReference type="ARBA" id="ARBA00022806"/>
    </source>
</evidence>
<keyword evidence="3 15" id="KW-0547">Nucleotide-binding</keyword>
<evidence type="ECO:0000256" key="12">
    <source>
        <dbReference type="ARBA" id="ARBA00034617"/>
    </source>
</evidence>
<dbReference type="PANTHER" id="PTHR11070:SF59">
    <property type="entry name" value="DNA 3'-5' HELICASE"/>
    <property type="match status" value="1"/>
</dbReference>
<feature type="binding site" evidence="15">
    <location>
        <begin position="38"/>
        <end position="45"/>
    </location>
    <ligand>
        <name>ATP</name>
        <dbReference type="ChEBI" id="CHEBI:30616"/>
    </ligand>
</feature>
<accession>A0ABT2HMF7</accession>
<evidence type="ECO:0000313" key="19">
    <source>
        <dbReference type="Proteomes" id="UP001205046"/>
    </source>
</evidence>
<dbReference type="InterPro" id="IPR014017">
    <property type="entry name" value="DNA_helicase_UvrD-like_C"/>
</dbReference>
<keyword evidence="8 15" id="KW-0067">ATP-binding</keyword>
<keyword evidence="9" id="KW-0238">DNA-binding</keyword>
<keyword evidence="11" id="KW-0413">Isomerase</keyword>
<dbReference type="Gene3D" id="3.40.50.300">
    <property type="entry name" value="P-loop containing nucleotide triphosphate hydrolases"/>
    <property type="match status" value="2"/>
</dbReference>
<evidence type="ECO:0000256" key="3">
    <source>
        <dbReference type="ARBA" id="ARBA00022741"/>
    </source>
</evidence>
<evidence type="ECO:0000256" key="8">
    <source>
        <dbReference type="ARBA" id="ARBA00022840"/>
    </source>
</evidence>
<dbReference type="EMBL" id="JALXMO010000001">
    <property type="protein sequence ID" value="MCT1605734.1"/>
    <property type="molecule type" value="Genomic_DNA"/>
</dbReference>